<protein>
    <submittedName>
        <fullName evidence="2">Helix-turn-helix transcriptional regulator</fullName>
    </submittedName>
</protein>
<evidence type="ECO:0000313" key="3">
    <source>
        <dbReference type="Proteomes" id="UP000310673"/>
    </source>
</evidence>
<dbReference type="GO" id="GO:0003677">
    <property type="term" value="F:DNA binding"/>
    <property type="evidence" value="ECO:0007669"/>
    <property type="project" value="InterPro"/>
</dbReference>
<accession>A0A5B7T654</accession>
<dbReference type="InterPro" id="IPR010982">
    <property type="entry name" value="Lambda_DNA-bd_dom_sf"/>
</dbReference>
<evidence type="ECO:0000259" key="1">
    <source>
        <dbReference type="PROSITE" id="PS50943"/>
    </source>
</evidence>
<dbReference type="AlphaFoldDB" id="A0A5B7T654"/>
<dbReference type="EMBL" id="CP040736">
    <property type="protein sequence ID" value="QCX25661.1"/>
    <property type="molecule type" value="Genomic_DNA"/>
</dbReference>
<dbReference type="SUPFAM" id="SSF47413">
    <property type="entry name" value="lambda repressor-like DNA-binding domains"/>
    <property type="match status" value="1"/>
</dbReference>
<dbReference type="RefSeq" id="WP_057812718.1">
    <property type="nucleotide sequence ID" value="NZ_CP040736.1"/>
</dbReference>
<proteinExistence type="predicted"/>
<dbReference type="SMART" id="SM00530">
    <property type="entry name" value="HTH_XRE"/>
    <property type="match status" value="1"/>
</dbReference>
<dbReference type="Gene3D" id="1.10.260.40">
    <property type="entry name" value="lambda repressor-like DNA-binding domains"/>
    <property type="match status" value="1"/>
</dbReference>
<organism evidence="2 3">
    <name type="scientific">Companilactobacillus futsaii</name>
    <dbReference type="NCBI Taxonomy" id="938155"/>
    <lineage>
        <taxon>Bacteria</taxon>
        <taxon>Bacillati</taxon>
        <taxon>Bacillota</taxon>
        <taxon>Bacilli</taxon>
        <taxon>Lactobacillales</taxon>
        <taxon>Lactobacillaceae</taxon>
        <taxon>Companilactobacillus</taxon>
    </lineage>
</organism>
<sequence>MLKNIQFENLRLIKGGKNIYPILCENMRRIRKNKKITQRRMSIDMRIDQSTLSKYESCTRNPDLNYILEFCKLCNVSLDSLIKDR</sequence>
<dbReference type="InterPro" id="IPR001387">
    <property type="entry name" value="Cro/C1-type_HTH"/>
</dbReference>
<name>A0A5B7T654_9LACO</name>
<dbReference type="Pfam" id="PF01381">
    <property type="entry name" value="HTH_3"/>
    <property type="match status" value="1"/>
</dbReference>
<dbReference type="KEGG" id="lft:FG051_11400"/>
<dbReference type="CDD" id="cd00093">
    <property type="entry name" value="HTH_XRE"/>
    <property type="match status" value="1"/>
</dbReference>
<reference evidence="2 3" key="1">
    <citation type="submission" date="2019-05" db="EMBL/GenBank/DDBJ databases">
        <title>Genome Sequence of Lactobacillus futsaii Y97, a Potential Probiotic Strain Isolated from the Futsai of Taiwan.</title>
        <authorList>
            <person name="Du X."/>
        </authorList>
    </citation>
    <scope>NUCLEOTIDE SEQUENCE [LARGE SCALE GENOMIC DNA]</scope>
    <source>
        <strain evidence="2 3">Y97</strain>
    </source>
</reference>
<gene>
    <name evidence="2" type="ORF">FG051_11400</name>
</gene>
<evidence type="ECO:0000313" key="2">
    <source>
        <dbReference type="EMBL" id="QCX25661.1"/>
    </source>
</evidence>
<dbReference type="Proteomes" id="UP000310673">
    <property type="component" value="Chromosome"/>
</dbReference>
<dbReference type="PROSITE" id="PS50943">
    <property type="entry name" value="HTH_CROC1"/>
    <property type="match status" value="1"/>
</dbReference>
<feature type="domain" description="HTH cro/C1-type" evidence="1">
    <location>
        <begin position="27"/>
        <end position="81"/>
    </location>
</feature>